<evidence type="ECO:0000256" key="2">
    <source>
        <dbReference type="ARBA" id="ARBA00022448"/>
    </source>
</evidence>
<protein>
    <submittedName>
        <fullName evidence="9">Outer membrane protein tolC, putative</fullName>
    </submittedName>
</protein>
<organism evidence="9 10">
    <name type="scientific">Ricinus communis</name>
    <name type="common">Castor bean</name>
    <dbReference type="NCBI Taxonomy" id="3988"/>
    <lineage>
        <taxon>Eukaryota</taxon>
        <taxon>Viridiplantae</taxon>
        <taxon>Streptophyta</taxon>
        <taxon>Embryophyta</taxon>
        <taxon>Tracheophyta</taxon>
        <taxon>Spermatophyta</taxon>
        <taxon>Magnoliopsida</taxon>
        <taxon>eudicotyledons</taxon>
        <taxon>Gunneridae</taxon>
        <taxon>Pentapetalae</taxon>
        <taxon>rosids</taxon>
        <taxon>fabids</taxon>
        <taxon>Malpighiales</taxon>
        <taxon>Euphorbiaceae</taxon>
        <taxon>Acalyphoideae</taxon>
        <taxon>Acalypheae</taxon>
        <taxon>Ricinus</taxon>
    </lineage>
</organism>
<sequence>MPHRLRHSAFKPLSITPKTPMTFSRPAHWILLLSSLWLGPWAAAAPQSLFDVYLQAKQNDPQLAAAGHGNLAAQELIEQAKAGYRPNVALSASTTANHTDLKYSTANVPLPAGVNRFEGYAAKVEARQPIYRKENLERIDLSKVQVSVTDKQLHLTQQQLMLRTTQAYFDVLQAQDRIELLAAQKQAIQQQLQQAKASFEAGITTVTDLHEAQARYDLIVAQEIAAENEQAVAQHSLQAIIGNPPQTLAKVRDDLQITPALKPMQDWQTVTAASNLNIQIQQAQIEISDRNISIAQSGHYPTLDAVASYTDSHYNGSQNRFGTDLQNAVIGVELNVPIYLGGAVDSRIRQAAYNKQKAQDDLENVHRQTMLETQRAYLGLSSSIAQIKALEQALQSSQSQLDATKLGYEVGIRTSVDLLNARQQHFSAKCDLLQARYNYLVSIIRLKTASGIINEADLQDIDQQLTKR</sequence>
<keyword evidence="6" id="KW-0998">Cell outer membrane</keyword>
<dbReference type="PANTHER" id="PTHR30026:SF20">
    <property type="entry name" value="OUTER MEMBRANE PROTEIN TOLC"/>
    <property type="match status" value="1"/>
</dbReference>
<evidence type="ECO:0000313" key="9">
    <source>
        <dbReference type="EMBL" id="EEF25843.1"/>
    </source>
</evidence>
<keyword evidence="4" id="KW-0812">Transmembrane</keyword>
<dbReference type="InterPro" id="IPR051906">
    <property type="entry name" value="TolC-like"/>
</dbReference>
<dbReference type="NCBIfam" id="TIGR01844">
    <property type="entry name" value="type_I_sec_TolC"/>
    <property type="match status" value="1"/>
</dbReference>
<dbReference type="SUPFAM" id="SSF56954">
    <property type="entry name" value="Outer membrane efflux proteins (OEP)"/>
    <property type="match status" value="1"/>
</dbReference>
<dbReference type="PANTHER" id="PTHR30026">
    <property type="entry name" value="OUTER MEMBRANE PROTEIN TOLC"/>
    <property type="match status" value="1"/>
</dbReference>
<keyword evidence="3" id="KW-1134">Transmembrane beta strand</keyword>
<dbReference type="GO" id="GO:0019867">
    <property type="term" value="C:outer membrane"/>
    <property type="evidence" value="ECO:0007669"/>
    <property type="project" value="InterPro"/>
</dbReference>
<dbReference type="eggNOG" id="ENOG502SH5M">
    <property type="taxonomic scope" value="Eukaryota"/>
</dbReference>
<gene>
    <name evidence="9" type="ORF">RCOM_1841680</name>
</gene>
<evidence type="ECO:0000256" key="8">
    <source>
        <dbReference type="SAM" id="SignalP"/>
    </source>
</evidence>
<comment type="subcellular location">
    <subcellularLocation>
        <location evidence="1">Cell outer membrane</location>
    </subcellularLocation>
</comment>
<evidence type="ECO:0000313" key="10">
    <source>
        <dbReference type="Proteomes" id="UP000008311"/>
    </source>
</evidence>
<dbReference type="Pfam" id="PF02321">
    <property type="entry name" value="OEP"/>
    <property type="match status" value="2"/>
</dbReference>
<dbReference type="GO" id="GO:0015288">
    <property type="term" value="F:porin activity"/>
    <property type="evidence" value="ECO:0000318"/>
    <property type="project" value="GO_Central"/>
</dbReference>
<evidence type="ECO:0000256" key="6">
    <source>
        <dbReference type="ARBA" id="ARBA00023237"/>
    </source>
</evidence>
<reference evidence="10" key="1">
    <citation type="journal article" date="2010" name="Nat. Biotechnol.">
        <title>Draft genome sequence of the oilseed species Ricinus communis.</title>
        <authorList>
            <person name="Chan A.P."/>
            <person name="Crabtree J."/>
            <person name="Zhao Q."/>
            <person name="Lorenzi H."/>
            <person name="Orvis J."/>
            <person name="Puiu D."/>
            <person name="Melake-Berhan A."/>
            <person name="Jones K.M."/>
            <person name="Redman J."/>
            <person name="Chen G."/>
            <person name="Cahoon E.B."/>
            <person name="Gedil M."/>
            <person name="Stanke M."/>
            <person name="Haas B.J."/>
            <person name="Wortman J.R."/>
            <person name="Fraser-Liggett C.M."/>
            <person name="Ravel J."/>
            <person name="Rabinowicz P.D."/>
        </authorList>
    </citation>
    <scope>NUCLEOTIDE SEQUENCE [LARGE SCALE GENOMIC DNA]</scope>
    <source>
        <strain evidence="10">cv. Hale</strain>
    </source>
</reference>
<dbReference type="GO" id="GO:1990281">
    <property type="term" value="C:efflux pump complex"/>
    <property type="evidence" value="ECO:0000318"/>
    <property type="project" value="GO_Central"/>
</dbReference>
<dbReference type="Proteomes" id="UP000008311">
    <property type="component" value="Unassembled WGS sequence"/>
</dbReference>
<keyword evidence="2" id="KW-0813">Transport</keyword>
<evidence type="ECO:0000256" key="3">
    <source>
        <dbReference type="ARBA" id="ARBA00022452"/>
    </source>
</evidence>
<dbReference type="STRING" id="3988.B9TE71"/>
<name>B9TE71_RICCO</name>
<keyword evidence="8" id="KW-0732">Signal</keyword>
<feature type="signal peptide" evidence="8">
    <location>
        <begin position="1"/>
        <end position="44"/>
    </location>
</feature>
<dbReference type="EMBL" id="EQ978781">
    <property type="protein sequence ID" value="EEF25843.1"/>
    <property type="molecule type" value="Genomic_DNA"/>
</dbReference>
<evidence type="ECO:0000256" key="7">
    <source>
        <dbReference type="SAM" id="Coils"/>
    </source>
</evidence>
<dbReference type="InterPro" id="IPR010130">
    <property type="entry name" value="T1SS_OMP_TolC"/>
</dbReference>
<dbReference type="InParanoid" id="B9TE71"/>
<dbReference type="Gene3D" id="1.20.1600.10">
    <property type="entry name" value="Outer membrane efflux proteins (OEP)"/>
    <property type="match status" value="1"/>
</dbReference>
<keyword evidence="10" id="KW-1185">Reference proteome</keyword>
<proteinExistence type="predicted"/>
<dbReference type="GO" id="GO:0015562">
    <property type="term" value="F:efflux transmembrane transporter activity"/>
    <property type="evidence" value="ECO:0000318"/>
    <property type="project" value="GO_Central"/>
</dbReference>
<dbReference type="AlphaFoldDB" id="B9TE71"/>
<feature type="coiled-coil region" evidence="7">
    <location>
        <begin position="348"/>
        <end position="400"/>
    </location>
</feature>
<feature type="coiled-coil region" evidence="7">
    <location>
        <begin position="171"/>
        <end position="198"/>
    </location>
</feature>
<evidence type="ECO:0000256" key="1">
    <source>
        <dbReference type="ARBA" id="ARBA00004442"/>
    </source>
</evidence>
<keyword evidence="7" id="KW-0175">Coiled coil</keyword>
<evidence type="ECO:0000256" key="4">
    <source>
        <dbReference type="ARBA" id="ARBA00022692"/>
    </source>
</evidence>
<accession>B9TE71</accession>
<evidence type="ECO:0000256" key="5">
    <source>
        <dbReference type="ARBA" id="ARBA00023136"/>
    </source>
</evidence>
<keyword evidence="5" id="KW-0472">Membrane</keyword>
<dbReference type="InterPro" id="IPR003423">
    <property type="entry name" value="OMP_efflux"/>
</dbReference>
<feature type="chain" id="PRO_5002890179" evidence="8">
    <location>
        <begin position="45"/>
        <end position="468"/>
    </location>
</feature>